<dbReference type="InterPro" id="IPR007829">
    <property type="entry name" value="TM2"/>
</dbReference>
<organism evidence="8 9">
    <name type="scientific">Nocardia otitidiscaviarum</name>
    <dbReference type="NCBI Taxonomy" id="1823"/>
    <lineage>
        <taxon>Bacteria</taxon>
        <taxon>Bacillati</taxon>
        <taxon>Actinomycetota</taxon>
        <taxon>Actinomycetes</taxon>
        <taxon>Mycobacteriales</taxon>
        <taxon>Nocardiaceae</taxon>
        <taxon>Nocardia</taxon>
    </lineage>
</organism>
<evidence type="ECO:0000259" key="7">
    <source>
        <dbReference type="Pfam" id="PF05154"/>
    </source>
</evidence>
<keyword evidence="3 6" id="KW-1133">Transmembrane helix</keyword>
<feature type="transmembrane region" description="Helical" evidence="6">
    <location>
        <begin position="100"/>
        <end position="119"/>
    </location>
</feature>
<dbReference type="AlphaFoldDB" id="A0A379JIY9"/>
<reference evidence="8 9" key="1">
    <citation type="submission" date="2018-06" db="EMBL/GenBank/DDBJ databases">
        <authorList>
            <consortium name="Pathogen Informatics"/>
            <person name="Doyle S."/>
        </authorList>
    </citation>
    <scope>NUCLEOTIDE SEQUENCE [LARGE SCALE GENOMIC DNA]</scope>
    <source>
        <strain evidence="8 9">NCTC1934</strain>
    </source>
</reference>
<keyword evidence="2 6" id="KW-0812">Transmembrane</keyword>
<dbReference type="Pfam" id="PF05154">
    <property type="entry name" value="TM2"/>
    <property type="match status" value="1"/>
</dbReference>
<evidence type="ECO:0000256" key="6">
    <source>
        <dbReference type="SAM" id="Phobius"/>
    </source>
</evidence>
<feature type="transmembrane region" description="Helical" evidence="6">
    <location>
        <begin position="125"/>
        <end position="152"/>
    </location>
</feature>
<accession>A0A379JIY9</accession>
<protein>
    <submittedName>
        <fullName evidence="8">TM2 domain</fullName>
    </submittedName>
</protein>
<dbReference type="GO" id="GO:0016020">
    <property type="term" value="C:membrane"/>
    <property type="evidence" value="ECO:0007669"/>
    <property type="project" value="UniProtKB-SubCell"/>
</dbReference>
<dbReference type="STRING" id="1406858.GCA_000710895_03634"/>
<dbReference type="Proteomes" id="UP000255467">
    <property type="component" value="Unassembled WGS sequence"/>
</dbReference>
<feature type="compositionally biased region" description="Low complexity" evidence="5">
    <location>
        <begin position="1"/>
        <end position="21"/>
    </location>
</feature>
<evidence type="ECO:0000256" key="1">
    <source>
        <dbReference type="ARBA" id="ARBA00004141"/>
    </source>
</evidence>
<feature type="compositionally biased region" description="Low complexity" evidence="5">
    <location>
        <begin position="30"/>
        <end position="64"/>
    </location>
</feature>
<evidence type="ECO:0000256" key="5">
    <source>
        <dbReference type="SAM" id="MobiDB-lite"/>
    </source>
</evidence>
<feature type="domain" description="TM2" evidence="7">
    <location>
        <begin position="96"/>
        <end position="148"/>
    </location>
</feature>
<feature type="region of interest" description="Disordered" evidence="5">
    <location>
        <begin position="1"/>
        <end position="90"/>
    </location>
</feature>
<dbReference type="EMBL" id="UGRY01000004">
    <property type="protein sequence ID" value="SUD48221.1"/>
    <property type="molecule type" value="Genomic_DNA"/>
</dbReference>
<keyword evidence="4 6" id="KW-0472">Membrane</keyword>
<evidence type="ECO:0000256" key="2">
    <source>
        <dbReference type="ARBA" id="ARBA00022692"/>
    </source>
</evidence>
<gene>
    <name evidence="8" type="ORF">NCTC1934_05549</name>
</gene>
<evidence type="ECO:0000256" key="4">
    <source>
        <dbReference type="ARBA" id="ARBA00023136"/>
    </source>
</evidence>
<evidence type="ECO:0000313" key="8">
    <source>
        <dbReference type="EMBL" id="SUD48221.1"/>
    </source>
</evidence>
<dbReference type="RefSeq" id="WP_039812664.1">
    <property type="nucleotide sequence ID" value="NZ_UGRY01000004.1"/>
</dbReference>
<evidence type="ECO:0000313" key="9">
    <source>
        <dbReference type="Proteomes" id="UP000255467"/>
    </source>
</evidence>
<evidence type="ECO:0000256" key="3">
    <source>
        <dbReference type="ARBA" id="ARBA00022989"/>
    </source>
</evidence>
<comment type="subcellular location">
    <subcellularLocation>
        <location evidence="1">Membrane</location>
        <topology evidence="1">Multi-pass membrane protein</topology>
    </subcellularLocation>
</comment>
<sequence>MTDPYQQQPGQGPQYGAPGTGPDLGKSADPYAQQPQQPQQPYGQSQPQYPQPGYGQPGFAQPGYGQPGGYPPAQFGPGVDPEAPYGRDIYGTPLSDKQKLIAGLLQIFLGGFGIGRFYLGFNQIAVWQIVVTVLTCGIGSIWGLIDGILILIGKVPDPYGRPLRD</sequence>
<keyword evidence="9" id="KW-1185">Reference proteome</keyword>
<proteinExistence type="predicted"/>
<name>A0A379JIY9_9NOCA</name>